<reference evidence="5" key="1">
    <citation type="submission" date="2019-12" db="EMBL/GenBank/DDBJ databases">
        <authorList>
            <person name="zhang j."/>
            <person name="sun C.M."/>
        </authorList>
    </citation>
    <scope>NUCLEOTIDE SEQUENCE</scope>
    <source>
        <strain evidence="5">NS-1</strain>
    </source>
</reference>
<feature type="region of interest" description="Disordered" evidence="2">
    <location>
        <begin position="540"/>
        <end position="560"/>
    </location>
</feature>
<dbReference type="Pfam" id="PF01835">
    <property type="entry name" value="MG2"/>
    <property type="match status" value="1"/>
</dbReference>
<sequence>MFNKIKDLLTNNIKVTLTVLLLIMVLGVLAGKNMILSKDQVSEMVMNQKQDKKIIRVTSGLIKSDDKIAVRFAKPQVYKRYVGETIKNKGIFTFIPELKGEVYWSDEQTVVFKPEEKLVKNQDYTGFIHLDKLFLNLEEVSPVKKGIEFKTLGQYLESLDGEFELTGSSNQGKARFVARLKLAEKEDKDVVKEAIGFTGSKRMDLEVKTADNYNFTLVSDLLTQTEEDQNFSLVIKKEKLGLHKDFKQSYLLPAIGPLRILNIEEEKVDDHSNIRMIFSDDLAKDLNYEAYLNVEPGLDYEVNVDGRALILAGEFKADQKYRIKVFKGIKGKLGSKLATTKNVDFTVKISDIEPKLRFAQSGMFLTTAKKQKITFQTMNVRRVTAKLKKVSSHNLIEFIERHSYRPNSDSYDEYDERSFQWAGEVIEVKSLKIGEEKNKWITSQLDLSSAIEESQPGLYIVQLEFDEDDTLYMPKDWDDYDAESYVRSNGRKTKHIILSNLGVTVKKTANKTYVFVTDLLTARPVENAIVKLKDEYDGTGDYNDRSDDDGDYGDDDGDNYDDYDHDAELIEVATTDENGICVLNKEAEYLVVEKGRHLSILEFGETKLDSSLFNTGGINNEAGIKTFMYTDRGVYRPGDKINLSVIVRNEDNTFPSNHPVTLKVYNPKRKLVYEETSRKAEDGFYTFAFATKKTDLTGNWEMKAEIAGRSFYKELKVESVVPYRIEVNIEPEKEKLKLSDSKVNFSLSSKYLFGAPAQGLDSKTIIKIEPYEVSFDRFKHFTFTNSGQYFSPISSEKFNKELNKEGRTDISWKLPEIHDVPSALRVNINSKVLEKGGRPVPATKWIPIEVYDRYVGIRELEDSDLEIGNKVNFDIALVSKDGELIAGEKLKYKIYRMRRYWWWEYDDRDSFRKHFKNDSYTEVIAQGTLTSKENLASLEYELDDYGELFLEVEDVNGGHKAGYFFRSYWWGDSGTKQSADIVTLKSDKEEYYPGEIAKIVLDTPKEGRILLAVEKNGQLFDKRWEEIKGNQTILEIPIKKEYIPNAYVFISVYQRQDNGNDLPIRMYGIKSLKVNKKDARLNYILKTPEEIRPKEGFKIEVQTQDQRASQFTIAVVDEGLLDITNFRTPDPLAYFFQKERLITKTFDTFSDIIGLDCGYIYNVFSIGGGMSKKYQEKQLQAEQTDRFEPVALFKGPLKTDQSGHAEVDFKMPNYIGSVRVMVIGANKGNYGQVEKNIPVKTELMLMPTLPRVLGPGDKIKVPVTVFGMADDLTDVQVTMKVEGPVEIIGDQVKQLHFNGVANKDIEFDLKAKDGVGEAKIEFTAVDKKHNYHSGKAINLAVRPYNPYTYKASKQVIKAGKEVSFKVPNKGIENTNYAQVSLSKRRSLNLNHRLKWLIRYPYGCIEQTTSSVFPQLYLTGVLPIGRERIEEIDKNINAAINRFRKFQLANGGFSYWPNGNHASLWGTNYVGHFLIEAQAHGYSVPDNMFTDWLKYQREQSKDKEGGRLTRAYRLYLLALVNKSLVSEMNYMRENELHKMNNTAKFFLAGAYKIAGYDKIANKLIADLDFKVEDYQETAGTYGSSLRDKAIMLDIMTCFKKYDTGLVLYDDIAKELSSEDWYSTQTTAYSLLATSKYLIALDDQDDGLEAEVISAKGVTKQVNTAEKITNLPVTDSYGKEVKVRNNMETPLFAILEWEGIPLRGEIEPSEKNLALQVEWLDEEGNKIDPGNLEQGTTFWGHFTVDKTVDEEINEMALVQILPAGWEIENIRLSDSGLPEWMDDYDLDNEEYMDIRDDRIRWFFDMGDYDYDYEFVVKINTVTVGEFYLPPTVVEAMYNNKYKANTAGTRVKVLSRGSN</sequence>
<dbReference type="SUPFAM" id="SSF48239">
    <property type="entry name" value="Terpenoid cyclases/Protein prenyltransferases"/>
    <property type="match status" value="1"/>
</dbReference>
<dbReference type="InterPro" id="IPR011625">
    <property type="entry name" value="A2M_N_BRD"/>
</dbReference>
<dbReference type="InterPro" id="IPR051802">
    <property type="entry name" value="YfhM-like"/>
</dbReference>
<accession>A0A8A7KIQ7</accession>
<dbReference type="RefSeq" id="WP_230869616.1">
    <property type="nucleotide sequence ID" value="NZ_CP046640.1"/>
</dbReference>
<dbReference type="Pfam" id="PF17973">
    <property type="entry name" value="bMG10"/>
    <property type="match status" value="1"/>
</dbReference>
<dbReference type="InterPro" id="IPR008930">
    <property type="entry name" value="Terpenoid_cyclase/PrenylTrfase"/>
</dbReference>
<keyword evidence="6" id="KW-1185">Reference proteome</keyword>
<dbReference type="KEGG" id="ifn:GM661_08545"/>
<dbReference type="InterPro" id="IPR002890">
    <property type="entry name" value="MG2"/>
</dbReference>
<dbReference type="SMART" id="SM01359">
    <property type="entry name" value="A2M_N_2"/>
    <property type="match status" value="1"/>
</dbReference>
<protein>
    <recommendedName>
        <fullName evidence="7">Alpha-2-macroglobulin</fullName>
    </recommendedName>
</protein>
<dbReference type="Gene3D" id="2.60.40.1930">
    <property type="match status" value="1"/>
</dbReference>
<evidence type="ECO:0008006" key="7">
    <source>
        <dbReference type="Google" id="ProtNLM"/>
    </source>
</evidence>
<evidence type="ECO:0000259" key="4">
    <source>
        <dbReference type="SMART" id="SM01360"/>
    </source>
</evidence>
<feature type="domain" description="Alpha-2-macroglobulin" evidence="4">
    <location>
        <begin position="1190"/>
        <end position="1279"/>
    </location>
</feature>
<dbReference type="Pfam" id="PF07703">
    <property type="entry name" value="A2M_BRD"/>
    <property type="match status" value="1"/>
</dbReference>
<dbReference type="GO" id="GO:0004866">
    <property type="term" value="F:endopeptidase inhibitor activity"/>
    <property type="evidence" value="ECO:0007669"/>
    <property type="project" value="InterPro"/>
</dbReference>
<dbReference type="InterPro" id="IPR047565">
    <property type="entry name" value="Alpha-macroglob_thiol-ester_cl"/>
</dbReference>
<dbReference type="Gene3D" id="1.50.10.20">
    <property type="match status" value="1"/>
</dbReference>
<dbReference type="Pfam" id="PF21142">
    <property type="entry name" value="A2M_bMG2"/>
    <property type="match status" value="1"/>
</dbReference>
<evidence type="ECO:0000256" key="2">
    <source>
        <dbReference type="SAM" id="MobiDB-lite"/>
    </source>
</evidence>
<dbReference type="InterPro" id="IPR041246">
    <property type="entry name" value="Bact_MG10"/>
</dbReference>
<dbReference type="PANTHER" id="PTHR40094">
    <property type="entry name" value="ALPHA-2-MACROGLOBULIN HOMOLOG"/>
    <property type="match status" value="1"/>
</dbReference>
<evidence type="ECO:0000256" key="1">
    <source>
        <dbReference type="ARBA" id="ARBA00010556"/>
    </source>
</evidence>
<dbReference type="GO" id="GO:0005615">
    <property type="term" value="C:extracellular space"/>
    <property type="evidence" value="ECO:0007669"/>
    <property type="project" value="InterPro"/>
</dbReference>
<evidence type="ECO:0000313" key="6">
    <source>
        <dbReference type="Proteomes" id="UP000665020"/>
    </source>
</evidence>
<dbReference type="Pfam" id="PF00207">
    <property type="entry name" value="A2M"/>
    <property type="match status" value="1"/>
</dbReference>
<proteinExistence type="inferred from homology"/>
<dbReference type="InterPro" id="IPR041462">
    <property type="entry name" value="Bact_A2M_MG6"/>
</dbReference>
<organism evidence="5 6">
    <name type="scientific">Iocasia fonsfrigidae</name>
    <dbReference type="NCBI Taxonomy" id="2682810"/>
    <lineage>
        <taxon>Bacteria</taxon>
        <taxon>Bacillati</taxon>
        <taxon>Bacillota</taxon>
        <taxon>Clostridia</taxon>
        <taxon>Halanaerobiales</taxon>
        <taxon>Halanaerobiaceae</taxon>
        <taxon>Iocasia</taxon>
    </lineage>
</organism>
<gene>
    <name evidence="5" type="ORF">GM661_08545</name>
</gene>
<dbReference type="InterPro" id="IPR011626">
    <property type="entry name" value="Alpha-macroglobulin_TED"/>
</dbReference>
<dbReference type="Proteomes" id="UP000665020">
    <property type="component" value="Chromosome"/>
</dbReference>
<dbReference type="InterPro" id="IPR049120">
    <property type="entry name" value="A2M_bMG2"/>
</dbReference>
<dbReference type="InterPro" id="IPR001599">
    <property type="entry name" value="Macroglobln_a2"/>
</dbReference>
<dbReference type="PANTHER" id="PTHR40094:SF1">
    <property type="entry name" value="UBIQUITIN DOMAIN-CONTAINING PROTEIN"/>
    <property type="match status" value="1"/>
</dbReference>
<dbReference type="Pfam" id="PF07678">
    <property type="entry name" value="TED_complement"/>
    <property type="match status" value="1"/>
</dbReference>
<feature type="compositionally biased region" description="Acidic residues" evidence="2">
    <location>
        <begin position="546"/>
        <end position="560"/>
    </location>
</feature>
<dbReference type="InterPro" id="IPR041203">
    <property type="entry name" value="Bact_A2M_MG5"/>
</dbReference>
<dbReference type="EMBL" id="CP046640">
    <property type="protein sequence ID" value="QTL98024.1"/>
    <property type="molecule type" value="Genomic_DNA"/>
</dbReference>
<dbReference type="SMART" id="SM01360">
    <property type="entry name" value="A2M"/>
    <property type="match status" value="1"/>
</dbReference>
<dbReference type="Pfam" id="PF17972">
    <property type="entry name" value="bMG5"/>
    <property type="match status" value="1"/>
</dbReference>
<dbReference type="SMART" id="SM01419">
    <property type="entry name" value="Thiol-ester_cl"/>
    <property type="match status" value="1"/>
</dbReference>
<name>A0A8A7KIQ7_9FIRM</name>
<comment type="similarity">
    <text evidence="1">Belongs to the protease inhibitor I39 (alpha-2-macroglobulin) family. Bacterial alpha-2-macroglobulin subfamily.</text>
</comment>
<feature type="domain" description="Alpha-2-macroglobulin bait region" evidence="3">
    <location>
        <begin position="982"/>
        <end position="1123"/>
    </location>
</feature>
<dbReference type="CDD" id="cd02891">
    <property type="entry name" value="A2M_like"/>
    <property type="match status" value="1"/>
</dbReference>
<dbReference type="Pfam" id="PF17962">
    <property type="entry name" value="bMG6"/>
    <property type="match status" value="1"/>
</dbReference>
<evidence type="ECO:0000259" key="3">
    <source>
        <dbReference type="SMART" id="SM01359"/>
    </source>
</evidence>
<evidence type="ECO:0000313" key="5">
    <source>
        <dbReference type="EMBL" id="QTL98024.1"/>
    </source>
</evidence>